<sequence length="36" mass="3982">MTDSTLNLAQELIRTANALRERGLLFRGAHANLSAR</sequence>
<proteinExistence type="predicted"/>
<organism evidence="1 2">
    <name type="scientific">Acidithiobacillus ferridurans</name>
    <dbReference type="NCBI Taxonomy" id="1232575"/>
    <lineage>
        <taxon>Bacteria</taxon>
        <taxon>Pseudomonadati</taxon>
        <taxon>Pseudomonadota</taxon>
        <taxon>Acidithiobacillia</taxon>
        <taxon>Acidithiobacillales</taxon>
        <taxon>Acidithiobacillaceae</taxon>
        <taxon>Acidithiobacillus</taxon>
    </lineage>
</organism>
<keyword evidence="2" id="KW-1185">Reference proteome</keyword>
<name>A0A2Z6IGC8_ACIFI</name>
<protein>
    <submittedName>
        <fullName evidence="1">Uncharacterized protein</fullName>
    </submittedName>
</protein>
<dbReference type="Proteomes" id="UP000280188">
    <property type="component" value="Chromosome"/>
</dbReference>
<dbReference type="EMBL" id="AP018795">
    <property type="protein sequence ID" value="BBF64386.1"/>
    <property type="molecule type" value="Genomic_DNA"/>
</dbReference>
<dbReference type="AlphaFoldDB" id="A0A2Z6IGC8"/>
<accession>A0A2Z6IGC8</accession>
<gene>
    <name evidence="1" type="ORF">AFERRID_06040</name>
</gene>
<evidence type="ECO:0000313" key="2">
    <source>
        <dbReference type="Proteomes" id="UP000280188"/>
    </source>
</evidence>
<evidence type="ECO:0000313" key="1">
    <source>
        <dbReference type="EMBL" id="BBF64386.1"/>
    </source>
</evidence>
<reference evidence="1 2" key="1">
    <citation type="journal article" date="2018" name="Microbiol. Resour. Announc.">
        <title>Complete Genome Sequence of Acidithiobacillus ferridurans JCM 18981.</title>
        <authorList>
            <person name="Miyauchi T."/>
            <person name="Kouzuma A."/>
            <person name="Abe T."/>
            <person name="Watanabe K."/>
        </authorList>
    </citation>
    <scope>NUCLEOTIDE SEQUENCE [LARGE SCALE GENOMIC DNA]</scope>
    <source>
        <strain evidence="2">ATCC 33020 / DSM 29468 / JCM 18981 / 11Fe</strain>
    </source>
</reference>
<dbReference type="KEGG" id="afj:AFERRID_06040"/>